<dbReference type="EC" id="3.1.4.4" evidence="3"/>
<accession>A0AA49FNN1</accession>
<sequence length="191" mass="20850">MRKAAALLLTLLMLGVWGGAPGARAAGPLPAAGTVEVLFTPWDDAEGALLRVIGQARQSIHVQAFSFTSRNIGWALGEAKRRGVKVEVLADHKQSVENRNSLIDPLHDSGIPIWFEVRYASAHSKVMIVDGEGSAPTVVTGSYNFTYSAQARNSENMLIFRGNVPLARAYLDNWRRHRDEAVPYGTPIDAR</sequence>
<feature type="chain" id="PRO_5041260418" description="phospholipase D" evidence="7">
    <location>
        <begin position="26"/>
        <end position="191"/>
    </location>
</feature>
<reference evidence="9" key="1">
    <citation type="journal article" date="2023" name="Nat. Microbiol.">
        <title>Enrichment and characterization of a nitric oxide-reducing microbial community in a continuous bioreactor.</title>
        <authorList>
            <person name="Garrido-Amador P."/>
            <person name="Stortenbeker N."/>
            <person name="Wessels H.J.C.T."/>
            <person name="Speth D.R."/>
            <person name="Garcia-Heredia I."/>
            <person name="Kartal B."/>
        </authorList>
    </citation>
    <scope>NUCLEOTIDE SEQUENCE</scope>
    <source>
        <strain evidence="9">MAG1</strain>
    </source>
</reference>
<feature type="signal peptide" evidence="7">
    <location>
        <begin position="1"/>
        <end position="25"/>
    </location>
</feature>
<dbReference type="Proteomes" id="UP001234916">
    <property type="component" value="Chromosome"/>
</dbReference>
<protein>
    <recommendedName>
        <fullName evidence="3">phospholipase D</fullName>
        <ecNumber evidence="3">3.1.4.4</ecNumber>
    </recommendedName>
</protein>
<dbReference type="Gene3D" id="3.30.870.10">
    <property type="entry name" value="Endonuclease Chain A"/>
    <property type="match status" value="1"/>
</dbReference>
<evidence type="ECO:0000259" key="8">
    <source>
        <dbReference type="PROSITE" id="PS50035"/>
    </source>
</evidence>
<dbReference type="EMBL" id="CP107246">
    <property type="protein sequence ID" value="WIM06773.1"/>
    <property type="molecule type" value="Genomic_DNA"/>
</dbReference>
<evidence type="ECO:0000256" key="7">
    <source>
        <dbReference type="SAM" id="SignalP"/>
    </source>
</evidence>
<dbReference type="CDD" id="cd09170">
    <property type="entry name" value="PLDc_Nuc"/>
    <property type="match status" value="1"/>
</dbReference>
<keyword evidence="5" id="KW-0442">Lipid degradation</keyword>
<keyword evidence="7" id="KW-0732">Signal</keyword>
<evidence type="ECO:0000313" key="9">
    <source>
        <dbReference type="EMBL" id="WIM06773.1"/>
    </source>
</evidence>
<organism evidence="9">
    <name type="scientific">Candidatus Nitricoxidivorans perseverans</name>
    <dbReference type="NCBI Taxonomy" id="2975601"/>
    <lineage>
        <taxon>Bacteria</taxon>
        <taxon>Pseudomonadati</taxon>
        <taxon>Pseudomonadota</taxon>
        <taxon>Betaproteobacteria</taxon>
        <taxon>Nitrosomonadales</taxon>
        <taxon>Sterolibacteriaceae</taxon>
        <taxon>Candidatus Nitricoxidivorans</taxon>
    </lineage>
</organism>
<dbReference type="GO" id="GO:0016891">
    <property type="term" value="F:RNA endonuclease activity producing 5'-phosphomonoesters, hydrolytic mechanism"/>
    <property type="evidence" value="ECO:0007669"/>
    <property type="project" value="TreeGrafter"/>
</dbReference>
<dbReference type="GO" id="GO:0004630">
    <property type="term" value="F:phospholipase D activity"/>
    <property type="evidence" value="ECO:0007669"/>
    <property type="project" value="UniProtKB-EC"/>
</dbReference>
<dbReference type="AlphaFoldDB" id="A0AA49FNN1"/>
<dbReference type="PROSITE" id="PS50035">
    <property type="entry name" value="PLD"/>
    <property type="match status" value="1"/>
</dbReference>
<name>A0AA49FNN1_9PROT</name>
<dbReference type="PANTHER" id="PTHR43856:SF1">
    <property type="entry name" value="MITOCHONDRIAL CARDIOLIPIN HYDROLASE"/>
    <property type="match status" value="1"/>
</dbReference>
<keyword evidence="4" id="KW-0378">Hydrolase</keyword>
<keyword evidence="6" id="KW-0443">Lipid metabolism</keyword>
<evidence type="ECO:0000256" key="3">
    <source>
        <dbReference type="ARBA" id="ARBA00012027"/>
    </source>
</evidence>
<dbReference type="KEGG" id="npv:OHM77_05775"/>
<dbReference type="GO" id="GO:0006793">
    <property type="term" value="P:phosphorus metabolic process"/>
    <property type="evidence" value="ECO:0007669"/>
    <property type="project" value="UniProtKB-ARBA"/>
</dbReference>
<evidence type="ECO:0000256" key="2">
    <source>
        <dbReference type="ARBA" id="ARBA00008664"/>
    </source>
</evidence>
<evidence type="ECO:0000256" key="5">
    <source>
        <dbReference type="ARBA" id="ARBA00022963"/>
    </source>
</evidence>
<dbReference type="SUPFAM" id="SSF56024">
    <property type="entry name" value="Phospholipase D/nuclease"/>
    <property type="match status" value="1"/>
</dbReference>
<dbReference type="InterPro" id="IPR051406">
    <property type="entry name" value="PLD_domain"/>
</dbReference>
<gene>
    <name evidence="9" type="ORF">OHM77_05775</name>
</gene>
<evidence type="ECO:0000256" key="4">
    <source>
        <dbReference type="ARBA" id="ARBA00022801"/>
    </source>
</evidence>
<comment type="similarity">
    <text evidence="2">Belongs to the phospholipase D family.</text>
</comment>
<dbReference type="InterPro" id="IPR001736">
    <property type="entry name" value="PLipase_D/transphosphatidylase"/>
</dbReference>
<feature type="domain" description="PLD phosphodiesterase" evidence="8">
    <location>
        <begin position="118"/>
        <end position="149"/>
    </location>
</feature>
<dbReference type="PANTHER" id="PTHR43856">
    <property type="entry name" value="CARDIOLIPIN HYDROLASE"/>
    <property type="match status" value="1"/>
</dbReference>
<proteinExistence type="inferred from homology"/>
<evidence type="ECO:0000256" key="6">
    <source>
        <dbReference type="ARBA" id="ARBA00023098"/>
    </source>
</evidence>
<dbReference type="GO" id="GO:0016042">
    <property type="term" value="P:lipid catabolic process"/>
    <property type="evidence" value="ECO:0007669"/>
    <property type="project" value="UniProtKB-KW"/>
</dbReference>
<comment type="catalytic activity">
    <reaction evidence="1">
        <text>a 1,2-diacyl-sn-glycero-3-phosphocholine + H2O = a 1,2-diacyl-sn-glycero-3-phosphate + choline + H(+)</text>
        <dbReference type="Rhea" id="RHEA:14445"/>
        <dbReference type="ChEBI" id="CHEBI:15354"/>
        <dbReference type="ChEBI" id="CHEBI:15377"/>
        <dbReference type="ChEBI" id="CHEBI:15378"/>
        <dbReference type="ChEBI" id="CHEBI:57643"/>
        <dbReference type="ChEBI" id="CHEBI:58608"/>
        <dbReference type="EC" id="3.1.4.4"/>
    </reaction>
</comment>
<dbReference type="InterPro" id="IPR025202">
    <property type="entry name" value="PLD-like_dom"/>
</dbReference>
<evidence type="ECO:0000256" key="1">
    <source>
        <dbReference type="ARBA" id="ARBA00000798"/>
    </source>
</evidence>
<dbReference type="Pfam" id="PF13091">
    <property type="entry name" value="PLDc_2"/>
    <property type="match status" value="1"/>
</dbReference>